<feature type="transmembrane region" description="Helical" evidence="8">
    <location>
        <begin position="1298"/>
        <end position="1320"/>
    </location>
</feature>
<evidence type="ECO:0000256" key="4">
    <source>
        <dbReference type="ARBA" id="ARBA00022448"/>
    </source>
</evidence>
<dbReference type="Pfam" id="PF00675">
    <property type="entry name" value="Peptidase_M16"/>
    <property type="match status" value="1"/>
</dbReference>
<dbReference type="OrthoDB" id="10251424at2759"/>
<dbReference type="InterPro" id="IPR050361">
    <property type="entry name" value="MPP/UQCRC_Complex"/>
</dbReference>
<dbReference type="Pfam" id="PF03105">
    <property type="entry name" value="SPX"/>
    <property type="match status" value="1"/>
</dbReference>
<dbReference type="Gene3D" id="3.30.830.10">
    <property type="entry name" value="Metalloenzyme, LuxS/M16 peptidase-like"/>
    <property type="match status" value="2"/>
</dbReference>
<dbReference type="GO" id="GO:0046872">
    <property type="term" value="F:metal ion binding"/>
    <property type="evidence" value="ECO:0007669"/>
    <property type="project" value="InterPro"/>
</dbReference>
<evidence type="ECO:0000256" key="7">
    <source>
        <dbReference type="ARBA" id="ARBA00023136"/>
    </source>
</evidence>
<dbReference type="SUPFAM" id="SSF63411">
    <property type="entry name" value="LuxS/MPP-like metallohydrolase"/>
    <property type="match status" value="2"/>
</dbReference>
<evidence type="ECO:0000256" key="5">
    <source>
        <dbReference type="ARBA" id="ARBA00022692"/>
    </source>
</evidence>
<sequence>MLSRLLTPSTSAILRRSTPTLSRCLAARRYASASAAVAKTADNTMSTIQGTPYNVVKFKQEDVSEVVKEVPHFQFYYIGGEHKDNKYRDVPLDIPILTDVPAPQLKKPEMKFSVLENGMRIVSVDKQGLTANLGLFVHAGSRFETPAEEGLSHMVECVAFRSTAHLSHLRTIKTIEVLGMNGGCQAGREHMMYNLELLREYMPVASTLVVGNVLFPRLLPWEVNACHKEIKKAHERLKADTDQYVSELLHQTAYHNNTLGNALLANEGRALDHFTGDNIREYMMKHFSAERSVFVGINVDHDELCKWLMRSFAEYVAIPNMPREEQKPVYTGGYKLEENANMPVCNIAIGFETEGWNSADLVPVTVLQTLLGGGGSFSTGGPGKGMHSRLYLNVLNQNPNVESCMAFNTQYSDSGLFGMYITGFGQEAPRLVDIAVNELHKLNSFTPEEVTRAKNTLKGNIFMNAENSKVLMEDIGRQIIMSGKVVTPEEFAKRVDAVTEADLKNVAAKLLKKNPTYVVYGDTKSAPHYEYVRTALAAKGNYELEFNAFGPWHDGYINYKRLKKFIKEQRHDAEGEGIRPPDLAWKEFSKEIATDLERVLAYFCDILSRLSSWLNELLDPLEDFEKVHPKYRKSCAELYLQLKELSNFVHLNSEGARKLVKKFDKFHGSTHSPTFLLNCSPLCEMQRHLETEVKPLIDAIQQSYATSFCDDDVQIAAEELSQSLSEMLVWDRGTVWHDLIKLERQRSRLGIAASRGTLDRFFAKSVEHRNSVVGPSSSLSPEDAKGSLVSPLHATVELRVPPSLTIRDYIKIFWAPIVIYTIVFAVFLSLLLIPLPGMPSAARRCLALLWLASSFWSLGTLPLHITGLAIPLLVVLLDTLPSCHGNRALAAQMSMAAMWSGAQLMVLASFSLAAALSKLRIDKELACVLLRLASGGSRTRTLMVLMFLGYATSAAVGNVAASVLCMSVASPILDELPQNRVTTLNYGRSLLVAIAFACNIGGMTSPVASPQSVVAFALLHTNYGLTFGEWCAVALPTSFVLLLLTFWLLKPHYLAPSDDVRVTSVPLLNAQGGSGGSVVTSSSLAPDSDHLVLPPRLVGTGNFCSDWRRVCVIVIVCLTVLMWLCSSLTVMAFGDVSLSALFPLITLYAIPGLLTKADFLSLPWDVCFLLAGGSTLALAVRDSQLLVIASDHASSAIQEAPLWVCILATVAFVTLVSTLVSHTAAANVLMPFICSLGEFVVPSNMSVAVLGIPAALALSAGCALPVSSTPNVNATAIRRQGDDNHPWLKASDFIRPGLPVSFVSICVVAGLGFLLSELVVSGS</sequence>
<name>A0A7J6MKI2_PERCH</name>
<dbReference type="Pfam" id="PF03600">
    <property type="entry name" value="CitMHS"/>
    <property type="match status" value="1"/>
</dbReference>
<keyword evidence="5 8" id="KW-0812">Transmembrane</keyword>
<comment type="subcellular location">
    <subcellularLocation>
        <location evidence="2">Membrane</location>
        <topology evidence="2">Multi-pass membrane protein</topology>
    </subcellularLocation>
</comment>
<evidence type="ECO:0000256" key="1">
    <source>
        <dbReference type="ARBA" id="ARBA00002123"/>
    </source>
</evidence>
<evidence type="ECO:0000256" key="3">
    <source>
        <dbReference type="ARBA" id="ARBA00007261"/>
    </source>
</evidence>
<proteinExistence type="inferred from homology"/>
<feature type="transmembrane region" description="Helical" evidence="8">
    <location>
        <begin position="1201"/>
        <end position="1225"/>
    </location>
</feature>
<feature type="transmembrane region" description="Helical" evidence="8">
    <location>
        <begin position="1162"/>
        <end position="1180"/>
    </location>
</feature>
<feature type="transmembrane region" description="Helical" evidence="8">
    <location>
        <begin position="1107"/>
        <end position="1125"/>
    </location>
</feature>
<keyword evidence="6 8" id="KW-1133">Transmembrane helix</keyword>
<evidence type="ECO:0000313" key="11">
    <source>
        <dbReference type="Proteomes" id="UP000591131"/>
    </source>
</evidence>
<dbReference type="FunFam" id="3.30.830.10:FF:000039">
    <property type="entry name" value="Ubiquinol-cytochrome c reductase core subunit 2"/>
    <property type="match status" value="1"/>
</dbReference>
<evidence type="ECO:0000313" key="10">
    <source>
        <dbReference type="EMBL" id="KAF4671937.1"/>
    </source>
</evidence>
<dbReference type="GO" id="GO:0005739">
    <property type="term" value="C:mitochondrion"/>
    <property type="evidence" value="ECO:0007669"/>
    <property type="project" value="TreeGrafter"/>
</dbReference>
<dbReference type="InterPro" id="IPR007863">
    <property type="entry name" value="Peptidase_M16_C"/>
</dbReference>
<accession>A0A7J6MKI2</accession>
<feature type="transmembrane region" description="Helical" evidence="8">
    <location>
        <begin position="897"/>
        <end position="921"/>
    </location>
</feature>
<feature type="domain" description="SPX" evidence="9">
    <location>
        <begin position="538"/>
        <end position="677"/>
    </location>
</feature>
<dbReference type="Pfam" id="PF05193">
    <property type="entry name" value="Peptidase_M16_C"/>
    <property type="match status" value="1"/>
</dbReference>
<feature type="transmembrane region" description="Helical" evidence="8">
    <location>
        <begin position="812"/>
        <end position="835"/>
    </location>
</feature>
<dbReference type="GO" id="GO:0055085">
    <property type="term" value="P:transmembrane transport"/>
    <property type="evidence" value="ECO:0007669"/>
    <property type="project" value="InterPro"/>
</dbReference>
<comment type="similarity">
    <text evidence="3">Belongs to the peptidase M16 family.</text>
</comment>
<comment type="function">
    <text evidence="1">Substrate recognition and binding subunit of the essential mitochondrial processing protease (MPP), which cleaves the mitochondrial sequence off newly imported precursors proteins.</text>
</comment>
<evidence type="ECO:0000256" key="8">
    <source>
        <dbReference type="SAM" id="Phobius"/>
    </source>
</evidence>
<evidence type="ECO:0000256" key="2">
    <source>
        <dbReference type="ARBA" id="ARBA00004141"/>
    </source>
</evidence>
<gene>
    <name evidence="10" type="primary">MAS2</name>
    <name evidence="10" type="ORF">FOL47_001091</name>
</gene>
<evidence type="ECO:0000259" key="9">
    <source>
        <dbReference type="PROSITE" id="PS51382"/>
    </source>
</evidence>
<keyword evidence="11" id="KW-1185">Reference proteome</keyword>
<organism evidence="10 11">
    <name type="scientific">Perkinsus chesapeaki</name>
    <name type="common">Clam parasite</name>
    <name type="synonym">Perkinsus andrewsi</name>
    <dbReference type="NCBI Taxonomy" id="330153"/>
    <lineage>
        <taxon>Eukaryota</taxon>
        <taxon>Sar</taxon>
        <taxon>Alveolata</taxon>
        <taxon>Perkinsozoa</taxon>
        <taxon>Perkinsea</taxon>
        <taxon>Perkinsida</taxon>
        <taxon>Perkinsidae</taxon>
        <taxon>Perkinsus</taxon>
    </lineage>
</organism>
<dbReference type="Proteomes" id="UP000591131">
    <property type="component" value="Unassembled WGS sequence"/>
</dbReference>
<feature type="transmembrane region" description="Helical" evidence="8">
    <location>
        <begin position="847"/>
        <end position="877"/>
    </location>
</feature>
<dbReference type="PROSITE" id="PS51382">
    <property type="entry name" value="SPX"/>
    <property type="match status" value="1"/>
</dbReference>
<dbReference type="InterPro" id="IPR004680">
    <property type="entry name" value="Cit_transptr-like_dom"/>
</dbReference>
<dbReference type="GO" id="GO:0016020">
    <property type="term" value="C:membrane"/>
    <property type="evidence" value="ECO:0007669"/>
    <property type="project" value="UniProtKB-SubCell"/>
</dbReference>
<dbReference type="CDD" id="cd14447">
    <property type="entry name" value="SPX"/>
    <property type="match status" value="1"/>
</dbReference>
<dbReference type="EMBL" id="JAAPAO010000124">
    <property type="protein sequence ID" value="KAF4671937.1"/>
    <property type="molecule type" value="Genomic_DNA"/>
</dbReference>
<feature type="transmembrane region" description="Helical" evidence="8">
    <location>
        <begin position="1245"/>
        <end position="1266"/>
    </location>
</feature>
<keyword evidence="4" id="KW-0813">Transport</keyword>
<dbReference type="InterPro" id="IPR004331">
    <property type="entry name" value="SPX_dom"/>
</dbReference>
<reference evidence="10 11" key="1">
    <citation type="submission" date="2020-04" db="EMBL/GenBank/DDBJ databases">
        <title>Perkinsus chesapeaki whole genome sequence.</title>
        <authorList>
            <person name="Bogema D.R."/>
        </authorList>
    </citation>
    <scope>NUCLEOTIDE SEQUENCE [LARGE SCALE GENOMIC DNA]</scope>
    <source>
        <strain evidence="10">ATCC PRA-425</strain>
    </source>
</reference>
<dbReference type="PANTHER" id="PTHR11851:SF49">
    <property type="entry name" value="MITOCHONDRIAL-PROCESSING PEPTIDASE SUBUNIT ALPHA"/>
    <property type="match status" value="1"/>
</dbReference>
<dbReference type="PANTHER" id="PTHR11851">
    <property type="entry name" value="METALLOPROTEASE"/>
    <property type="match status" value="1"/>
</dbReference>
<comment type="caution">
    <text evidence="10">The sequence shown here is derived from an EMBL/GenBank/DDBJ whole genome shotgun (WGS) entry which is preliminary data.</text>
</comment>
<feature type="transmembrane region" description="Helical" evidence="8">
    <location>
        <begin position="942"/>
        <end position="969"/>
    </location>
</feature>
<feature type="transmembrane region" description="Helical" evidence="8">
    <location>
        <begin position="1030"/>
        <end position="1049"/>
    </location>
</feature>
<dbReference type="InterPro" id="IPR011765">
    <property type="entry name" value="Pept_M16_N"/>
</dbReference>
<evidence type="ECO:0000256" key="6">
    <source>
        <dbReference type="ARBA" id="ARBA00022989"/>
    </source>
</evidence>
<keyword evidence="7 8" id="KW-0472">Membrane</keyword>
<dbReference type="InterPro" id="IPR011249">
    <property type="entry name" value="Metalloenz_LuxS/M16"/>
</dbReference>
<protein>
    <submittedName>
        <fullName evidence="10">Mitochondrial-processing peptidase subunit alpha</fullName>
    </submittedName>
</protein>